<comment type="subunit">
    <text evidence="4">The methyltransferase is composed of M and S polypeptides.</text>
</comment>
<dbReference type="GO" id="GO:0004519">
    <property type="term" value="F:endonuclease activity"/>
    <property type="evidence" value="ECO:0007669"/>
    <property type="project" value="UniProtKB-KW"/>
</dbReference>
<dbReference type="PANTHER" id="PTHR43140">
    <property type="entry name" value="TYPE-1 RESTRICTION ENZYME ECOKI SPECIFICITY PROTEIN"/>
    <property type="match status" value="1"/>
</dbReference>
<dbReference type="OrthoDB" id="3197085at2"/>
<feature type="domain" description="Type I restriction modification DNA specificity" evidence="5">
    <location>
        <begin position="48"/>
        <end position="181"/>
    </location>
</feature>
<dbReference type="InterPro" id="IPR044946">
    <property type="entry name" value="Restrct_endonuc_typeI_TRD_sf"/>
</dbReference>
<dbReference type="REBASE" id="292655">
    <property type="entry name" value="S.Bas200ORF7550P"/>
</dbReference>
<dbReference type="Pfam" id="PF01420">
    <property type="entry name" value="Methylase_S"/>
    <property type="match status" value="2"/>
</dbReference>
<evidence type="ECO:0000256" key="2">
    <source>
        <dbReference type="ARBA" id="ARBA00022747"/>
    </source>
</evidence>
<evidence type="ECO:0000256" key="1">
    <source>
        <dbReference type="ARBA" id="ARBA00010923"/>
    </source>
</evidence>
<dbReference type="Proteomes" id="UP000247744">
    <property type="component" value="Unassembled WGS sequence"/>
</dbReference>
<dbReference type="GO" id="GO:0009307">
    <property type="term" value="P:DNA restriction-modification system"/>
    <property type="evidence" value="ECO:0007669"/>
    <property type="project" value="UniProtKB-KW"/>
</dbReference>
<comment type="caution">
    <text evidence="6">The sequence shown here is derived from an EMBL/GenBank/DDBJ whole genome shotgun (WGS) entry which is preliminary data.</text>
</comment>
<keyword evidence="6" id="KW-0378">Hydrolase</keyword>
<proteinExistence type="inferred from homology"/>
<dbReference type="EMBL" id="QGLL01000009">
    <property type="protein sequence ID" value="PXY81577.1"/>
    <property type="molecule type" value="Genomic_DNA"/>
</dbReference>
<feature type="domain" description="Type I restriction modification DNA specificity" evidence="5">
    <location>
        <begin position="202"/>
        <end position="358"/>
    </location>
</feature>
<reference evidence="6 7" key="1">
    <citation type="submission" date="2018-05" db="EMBL/GenBank/DDBJ databases">
        <title>Reference genomes for bee gut microbiota database.</title>
        <authorList>
            <person name="Ellegaard K.M."/>
        </authorList>
    </citation>
    <scope>NUCLEOTIDE SEQUENCE [LARGE SCALE GENOMIC DNA]</scope>
    <source>
        <strain evidence="6 7">ESL0200</strain>
    </source>
</reference>
<dbReference type="SUPFAM" id="SSF116734">
    <property type="entry name" value="DNA methylase specificity domain"/>
    <property type="match status" value="2"/>
</dbReference>
<protein>
    <submittedName>
        <fullName evidence="6">Restriction endonuclease subunit S</fullName>
    </submittedName>
</protein>
<dbReference type="PANTHER" id="PTHR43140:SF1">
    <property type="entry name" value="TYPE I RESTRICTION ENZYME ECOKI SPECIFICITY SUBUNIT"/>
    <property type="match status" value="1"/>
</dbReference>
<keyword evidence="3" id="KW-0238">DNA-binding</keyword>
<keyword evidence="2" id="KW-0680">Restriction system</keyword>
<dbReference type="AlphaFoldDB" id="A0A318M086"/>
<gene>
    <name evidence="6" type="ORF">DKK75_07555</name>
</gene>
<comment type="similarity">
    <text evidence="1">Belongs to the type-I restriction system S methylase family.</text>
</comment>
<evidence type="ECO:0000256" key="3">
    <source>
        <dbReference type="ARBA" id="ARBA00023125"/>
    </source>
</evidence>
<dbReference type="Gene3D" id="3.90.220.20">
    <property type="entry name" value="DNA methylase specificity domains"/>
    <property type="match status" value="2"/>
</dbReference>
<dbReference type="InterPro" id="IPR051212">
    <property type="entry name" value="Type-I_RE_S_subunit"/>
</dbReference>
<dbReference type="GO" id="GO:0003677">
    <property type="term" value="F:DNA binding"/>
    <property type="evidence" value="ECO:0007669"/>
    <property type="project" value="UniProtKB-KW"/>
</dbReference>
<name>A0A318M086_9BIFI</name>
<evidence type="ECO:0000313" key="6">
    <source>
        <dbReference type="EMBL" id="PXY81577.1"/>
    </source>
</evidence>
<evidence type="ECO:0000256" key="4">
    <source>
        <dbReference type="ARBA" id="ARBA00038652"/>
    </source>
</evidence>
<keyword evidence="6" id="KW-0540">Nuclease</keyword>
<dbReference type="CDD" id="cd17288">
    <property type="entry name" value="RMtype1_S_LlaAI06ORF1089P_TRD1-CR1_like"/>
    <property type="match status" value="1"/>
</dbReference>
<keyword evidence="6" id="KW-0255">Endonuclease</keyword>
<organism evidence="6 7">
    <name type="scientific">Bifidobacterium asteroides</name>
    <dbReference type="NCBI Taxonomy" id="1684"/>
    <lineage>
        <taxon>Bacteria</taxon>
        <taxon>Bacillati</taxon>
        <taxon>Actinomycetota</taxon>
        <taxon>Actinomycetes</taxon>
        <taxon>Bifidobacteriales</taxon>
        <taxon>Bifidobacteriaceae</taxon>
        <taxon>Bifidobacterium</taxon>
    </lineage>
</organism>
<evidence type="ECO:0000313" key="7">
    <source>
        <dbReference type="Proteomes" id="UP000247744"/>
    </source>
</evidence>
<accession>A0A318M086</accession>
<sequence>MRTLIQQKIVVKKVINKQARHIADMRNSRAVKFLPLSKIAKLYNGKSAKDLPEGNIPVYGSGGIIRYVNQAAHDGPSILIPRKGSLSNIFYVNGPFWNVDTIFYAVTKDCMNPKYLYHVLLAKHLDKLNQSGGVPSLTQAVLNEINIPVPSLSEQNKIARTLDSLERLESNLTTKLRAELNARQRQYTYYRNHLITANENGKQIHLGDIAAISTGFHDTKDAITEGKYPFYARGREPLRLNTYDFDETAIITAGDGVGVGKVFHFATGRYALHQRAYRIVPDKNIDPRYVYYSLLTSFPAYLNRVSVHSSVTSLRRSMLLNFPICIPPIQVQHRISSILDDYTALQNKALSGLQVEIKARRKQYEFYREQLLTFKELHA</sequence>
<evidence type="ECO:0000259" key="5">
    <source>
        <dbReference type="Pfam" id="PF01420"/>
    </source>
</evidence>
<dbReference type="InterPro" id="IPR000055">
    <property type="entry name" value="Restrct_endonuc_typeI_TRD"/>
</dbReference>